<dbReference type="InterPro" id="IPR013587">
    <property type="entry name" value="Nitrate/nitrite_sensing"/>
</dbReference>
<keyword evidence="3 15" id="KW-0812">Transmembrane</keyword>
<evidence type="ECO:0000256" key="11">
    <source>
        <dbReference type="ARBA" id="ARBA00023239"/>
    </source>
</evidence>
<dbReference type="SUPFAM" id="SSF55073">
    <property type="entry name" value="Nucleotide cyclase"/>
    <property type="match status" value="1"/>
</dbReference>
<evidence type="ECO:0000313" key="17">
    <source>
        <dbReference type="EMBL" id="QNG40930.1"/>
    </source>
</evidence>
<dbReference type="GO" id="GO:0007168">
    <property type="term" value="P:receptor guanylyl cyclase signaling pathway"/>
    <property type="evidence" value="ECO:0007669"/>
    <property type="project" value="TreeGrafter"/>
</dbReference>
<comment type="similarity">
    <text evidence="13">Belongs to the adenylyl cyclase class-4/guanylyl cyclase family.</text>
</comment>
<dbReference type="InterPro" id="IPR001054">
    <property type="entry name" value="A/G_cyclase"/>
</dbReference>
<dbReference type="EC" id="4.6.1.2" evidence="2"/>
<comment type="subcellular location">
    <subcellularLocation>
        <location evidence="1">Membrane</location>
        <topology evidence="1">Single-pass type I membrane protein</topology>
    </subcellularLocation>
</comment>
<evidence type="ECO:0000256" key="5">
    <source>
        <dbReference type="ARBA" id="ARBA00022741"/>
    </source>
</evidence>
<dbReference type="Pfam" id="PF08376">
    <property type="entry name" value="NIT"/>
    <property type="match status" value="1"/>
</dbReference>
<dbReference type="GO" id="GO:0001653">
    <property type="term" value="F:peptide receptor activity"/>
    <property type="evidence" value="ECO:0007669"/>
    <property type="project" value="TreeGrafter"/>
</dbReference>
<keyword evidence="9" id="KW-0675">Receptor</keyword>
<dbReference type="SMART" id="SM00044">
    <property type="entry name" value="CYCc"/>
    <property type="match status" value="1"/>
</dbReference>
<dbReference type="Gene3D" id="6.10.250.780">
    <property type="match status" value="1"/>
</dbReference>
<dbReference type="GO" id="GO:0035556">
    <property type="term" value="P:intracellular signal transduction"/>
    <property type="evidence" value="ECO:0007669"/>
    <property type="project" value="InterPro"/>
</dbReference>
<keyword evidence="11 13" id="KW-0456">Lyase</keyword>
<feature type="transmembrane region" description="Helical" evidence="15">
    <location>
        <begin position="74"/>
        <end position="94"/>
    </location>
</feature>
<evidence type="ECO:0000256" key="12">
    <source>
        <dbReference type="ARBA" id="ARBA00023293"/>
    </source>
</evidence>
<dbReference type="EMBL" id="MT678085">
    <property type="protein sequence ID" value="QNG40930.1"/>
    <property type="molecule type" value="mRNA"/>
</dbReference>
<feature type="region of interest" description="Disordered" evidence="14">
    <location>
        <begin position="1"/>
        <end position="21"/>
    </location>
</feature>
<dbReference type="GO" id="GO:0005886">
    <property type="term" value="C:plasma membrane"/>
    <property type="evidence" value="ECO:0007669"/>
    <property type="project" value="TreeGrafter"/>
</dbReference>
<evidence type="ECO:0000256" key="6">
    <source>
        <dbReference type="ARBA" id="ARBA00022989"/>
    </source>
</evidence>
<evidence type="ECO:0000256" key="1">
    <source>
        <dbReference type="ARBA" id="ARBA00004479"/>
    </source>
</evidence>
<feature type="transmembrane region" description="Helical" evidence="15">
    <location>
        <begin position="367"/>
        <end position="387"/>
    </location>
</feature>
<evidence type="ECO:0000256" key="10">
    <source>
        <dbReference type="ARBA" id="ARBA00023180"/>
    </source>
</evidence>
<sequence>MFRKRKMDNQQQAHHFKLPDNGNGNAYSDFFSSYDTDENFYEAPMTLAKVNTHRQCMNDDPTRSFGRRIQSLKMITLILIPCIALAAVTISSLVKDALKFNQANQVKETVDVGIKFAKLIQTLQIERGQTVIYVSSGYKNVAFKSVHNKRIATNEAIEEIQPWPKADIPVYYLSNVTVFLNYLNNHRDNIVDIENTTVANELTFYSDIIAYILTSITTRLHKARTEELWNDLVGYQMLISGTEETAIERALGAVYFSQSQLSQSQLLEYYSKLQLGKMNIKAAKQYSDFVKKEYEKDIVILAIFKLLTKLRNEISVNAPHIPSVIRANLWFDNMTVYIGQLSIMQKQTIAHIANNSNIIRQEATNNFIISIALLVSVGIICPLLLYLTTTLTRNIQLYAINLADKTKKLDRERKKTDSLLCQMLPRSVAEQLKHGKNVMAETYDDVTLYFSDIVGFTQICHESTAMEVVEMLNYLYVQFDSEIEHYLVYKVETIGDAYMVVSGLPKKLPKNQHAIEIANMALALLNIIKTLKVPHNPDLVLQLRAGIHSGSCVAGVVGRKMPRYCLFGDTVNTASRMESSGEASKIHCSEASYRILTSTGQYELQPRGDINIKGIGTMMTFWLIGKMVNLNSICI</sequence>
<dbReference type="Pfam" id="PF07701">
    <property type="entry name" value="HNOBA"/>
    <property type="match status" value="1"/>
</dbReference>
<dbReference type="InterPro" id="IPR050401">
    <property type="entry name" value="Cyclic_nucleotide_synthase"/>
</dbReference>
<evidence type="ECO:0000256" key="9">
    <source>
        <dbReference type="ARBA" id="ARBA00023170"/>
    </source>
</evidence>
<protein>
    <recommendedName>
        <fullName evidence="2">guanylate cyclase</fullName>
        <ecNumber evidence="2">4.6.1.2</ecNumber>
    </recommendedName>
</protein>
<evidence type="ECO:0000256" key="13">
    <source>
        <dbReference type="RuleBase" id="RU000405"/>
    </source>
</evidence>
<dbReference type="GO" id="GO:0005525">
    <property type="term" value="F:GTP binding"/>
    <property type="evidence" value="ECO:0007669"/>
    <property type="project" value="UniProtKB-KW"/>
</dbReference>
<evidence type="ECO:0000256" key="2">
    <source>
        <dbReference type="ARBA" id="ARBA00012202"/>
    </source>
</evidence>
<dbReference type="GO" id="GO:0004383">
    <property type="term" value="F:guanylate cyclase activity"/>
    <property type="evidence" value="ECO:0007669"/>
    <property type="project" value="UniProtKB-EC"/>
</dbReference>
<keyword evidence="6 15" id="KW-1133">Transmembrane helix</keyword>
<keyword evidence="10" id="KW-0325">Glycoprotein</keyword>
<feature type="domain" description="Guanylate cyclase" evidence="16">
    <location>
        <begin position="447"/>
        <end position="578"/>
    </location>
</feature>
<dbReference type="AlphaFoldDB" id="A0A7G7LKB3"/>
<dbReference type="PANTHER" id="PTHR11920:SF501">
    <property type="entry name" value="GUANYLATE CYCLASE 32E"/>
    <property type="match status" value="1"/>
</dbReference>
<evidence type="ECO:0000259" key="16">
    <source>
        <dbReference type="PROSITE" id="PS50125"/>
    </source>
</evidence>
<evidence type="ECO:0000256" key="4">
    <source>
        <dbReference type="ARBA" id="ARBA00022729"/>
    </source>
</evidence>
<dbReference type="PROSITE" id="PS50125">
    <property type="entry name" value="GUANYLATE_CYCLASE_2"/>
    <property type="match status" value="1"/>
</dbReference>
<evidence type="ECO:0000256" key="8">
    <source>
        <dbReference type="ARBA" id="ARBA00023136"/>
    </source>
</evidence>
<evidence type="ECO:0000256" key="14">
    <source>
        <dbReference type="SAM" id="MobiDB-lite"/>
    </source>
</evidence>
<proteinExistence type="evidence at transcript level"/>
<keyword evidence="12" id="KW-0141">cGMP biosynthesis</keyword>
<evidence type="ECO:0000256" key="3">
    <source>
        <dbReference type="ARBA" id="ARBA00022692"/>
    </source>
</evidence>
<dbReference type="InterPro" id="IPR011645">
    <property type="entry name" value="HNOB_dom_associated"/>
</dbReference>
<evidence type="ECO:0000256" key="7">
    <source>
        <dbReference type="ARBA" id="ARBA00023134"/>
    </source>
</evidence>
<dbReference type="InterPro" id="IPR018297">
    <property type="entry name" value="A/G_cyclase_CS"/>
</dbReference>
<dbReference type="CDD" id="cd07302">
    <property type="entry name" value="CHD"/>
    <property type="match status" value="1"/>
</dbReference>
<dbReference type="InterPro" id="IPR029787">
    <property type="entry name" value="Nucleotide_cyclase"/>
</dbReference>
<organism evidence="17">
    <name type="scientific">Placozoa sp. H4</name>
    <dbReference type="NCBI Taxonomy" id="1034858"/>
    <lineage>
        <taxon>Eukaryota</taxon>
        <taxon>Metazoa</taxon>
        <taxon>Placozoa</taxon>
    </lineage>
</organism>
<keyword evidence="8 15" id="KW-0472">Membrane</keyword>
<dbReference type="PROSITE" id="PS00452">
    <property type="entry name" value="GUANYLATE_CYCLASE_1"/>
    <property type="match status" value="1"/>
</dbReference>
<keyword evidence="4" id="KW-0732">Signal</keyword>
<dbReference type="GO" id="GO:0004016">
    <property type="term" value="F:adenylate cyclase activity"/>
    <property type="evidence" value="ECO:0007669"/>
    <property type="project" value="TreeGrafter"/>
</dbReference>
<dbReference type="FunFam" id="3.30.70.1230:FF:000004">
    <property type="entry name" value="Guanylate cyclase"/>
    <property type="match status" value="1"/>
</dbReference>
<keyword evidence="7" id="KW-0342">GTP-binding</keyword>
<reference evidence="17" key="1">
    <citation type="journal article" date="2020" name="Sci. Rep.">
        <title>The diversification and lineage-specific expansion of nitric oxide signaling in Placozoa: insights in the evolution of gaseous transmission.</title>
        <authorList>
            <person name="Moroz L.L."/>
            <person name="Romanova D.Y."/>
            <person name="Nikitin M.A."/>
            <person name="Sohn D."/>
            <person name="Kohn A.B."/>
            <person name="Neveu E."/>
            <person name="Varoqueaux F."/>
            <person name="Fasshauer D."/>
        </authorList>
    </citation>
    <scope>NUCLEOTIDE SEQUENCE</scope>
</reference>
<accession>A0A7G7LKB3</accession>
<dbReference type="PANTHER" id="PTHR11920">
    <property type="entry name" value="GUANYLYL CYCLASE"/>
    <property type="match status" value="1"/>
</dbReference>
<name>A0A7G7LKB3_9METZ</name>
<dbReference type="Gene3D" id="3.30.70.1230">
    <property type="entry name" value="Nucleotide cyclase"/>
    <property type="match status" value="1"/>
</dbReference>
<evidence type="ECO:0000256" key="15">
    <source>
        <dbReference type="SAM" id="Phobius"/>
    </source>
</evidence>
<keyword evidence="5" id="KW-0547">Nucleotide-binding</keyword>
<dbReference type="Pfam" id="PF00211">
    <property type="entry name" value="Guanylate_cyc"/>
    <property type="match status" value="1"/>
</dbReference>